<dbReference type="SMART" id="SM00355">
    <property type="entry name" value="ZnF_C2H2"/>
    <property type="match status" value="12"/>
</dbReference>
<accession>Q17JN0</accession>
<feature type="binding site" evidence="6">
    <location>
        <position position="54"/>
    </location>
    <ligand>
        <name>Zn(2+)</name>
        <dbReference type="ChEBI" id="CHEBI:29105"/>
    </ligand>
</feature>
<evidence type="ECO:0000313" key="11">
    <source>
        <dbReference type="Proteomes" id="UP000682892"/>
    </source>
</evidence>
<dbReference type="SMART" id="SM00868">
    <property type="entry name" value="zf-AD"/>
    <property type="match status" value="1"/>
</dbReference>
<dbReference type="PaxDb" id="7159-AAEL002013-PA"/>
<name>Q17JN0_AEDAE</name>
<gene>
    <name evidence="10" type="ORF">AaeL_AAEL002013</name>
</gene>
<evidence type="ECO:0000256" key="5">
    <source>
        <dbReference type="PROSITE-ProRule" id="PRU00042"/>
    </source>
</evidence>
<dbReference type="VEuPathDB" id="VectorBase:AAEL027350"/>
<dbReference type="AlphaFoldDB" id="Q17JN0"/>
<feature type="domain" description="C2H2-type" evidence="8">
    <location>
        <begin position="555"/>
        <end position="582"/>
    </location>
</feature>
<reference evidence="10" key="3">
    <citation type="submission" date="2012-09" db="EMBL/GenBank/DDBJ databases">
        <authorList>
            <consortium name="VectorBase"/>
        </authorList>
    </citation>
    <scope>NUCLEOTIDE SEQUENCE</scope>
    <source>
        <strain evidence="10">Liverpool</strain>
    </source>
</reference>
<dbReference type="Pfam" id="PF00096">
    <property type="entry name" value="zf-C2H2"/>
    <property type="match status" value="5"/>
</dbReference>
<dbReference type="eggNOG" id="KOG1721">
    <property type="taxonomic scope" value="Eukaryota"/>
</dbReference>
<proteinExistence type="predicted"/>
<feature type="domain" description="ZAD" evidence="9">
    <location>
        <begin position="49"/>
        <end position="123"/>
    </location>
</feature>
<evidence type="ECO:0000256" key="1">
    <source>
        <dbReference type="ARBA" id="ARBA00022723"/>
    </source>
</evidence>
<feature type="domain" description="C2H2-type" evidence="8">
    <location>
        <begin position="527"/>
        <end position="554"/>
    </location>
</feature>
<keyword evidence="4 6" id="KW-0862">Zinc</keyword>
<feature type="binding site" evidence="6">
    <location>
        <position position="99"/>
    </location>
    <ligand>
        <name>Zn(2+)</name>
        <dbReference type="ChEBI" id="CHEBI:29105"/>
    </ligand>
</feature>
<feature type="domain" description="C2H2-type" evidence="8">
    <location>
        <begin position="583"/>
        <end position="610"/>
    </location>
</feature>
<dbReference type="PROSITE" id="PS51915">
    <property type="entry name" value="ZAD"/>
    <property type="match status" value="1"/>
</dbReference>
<dbReference type="InterPro" id="IPR012934">
    <property type="entry name" value="Znf_AD"/>
</dbReference>
<dbReference type="InterPro" id="IPR013087">
    <property type="entry name" value="Znf_C2H2_type"/>
</dbReference>
<dbReference type="GO" id="GO:0006355">
    <property type="term" value="P:regulation of DNA-templated transcription"/>
    <property type="evidence" value="ECO:0007669"/>
    <property type="project" value="UniProtKB-ARBA"/>
</dbReference>
<dbReference type="GO" id="GO:0008270">
    <property type="term" value="F:zinc ion binding"/>
    <property type="evidence" value="ECO:0007669"/>
    <property type="project" value="UniProtKB-UniRule"/>
</dbReference>
<reference evidence="10" key="1">
    <citation type="submission" date="2005-10" db="EMBL/GenBank/DDBJ databases">
        <authorList>
            <person name="Loftus B.J."/>
            <person name="Nene V.M."/>
            <person name="Hannick L.I."/>
            <person name="Bidwell S."/>
            <person name="Haas B."/>
            <person name="Amedeo P."/>
            <person name="Orvis J."/>
            <person name="Wortman J.R."/>
            <person name="White O.R."/>
            <person name="Salzberg S."/>
            <person name="Shumway M."/>
            <person name="Koo H."/>
            <person name="Zhao Y."/>
            <person name="Holmes M."/>
            <person name="Miller J."/>
            <person name="Schatz M."/>
            <person name="Pop M."/>
            <person name="Pai G."/>
            <person name="Utterback T."/>
            <person name="Rogers Y.-H."/>
            <person name="Kravitz S."/>
            <person name="Fraser C.M."/>
        </authorList>
    </citation>
    <scope>NUCLEOTIDE SEQUENCE</scope>
    <source>
        <strain evidence="10">Liverpool</strain>
    </source>
</reference>
<feature type="domain" description="C2H2-type" evidence="8">
    <location>
        <begin position="369"/>
        <end position="396"/>
    </location>
</feature>
<dbReference type="Pfam" id="PF12874">
    <property type="entry name" value="zf-met"/>
    <property type="match status" value="1"/>
</dbReference>
<dbReference type="Pfam" id="PF07776">
    <property type="entry name" value="zf-AD"/>
    <property type="match status" value="1"/>
</dbReference>
<dbReference type="PANTHER" id="PTHR24379:SF121">
    <property type="entry name" value="C2H2-TYPE DOMAIN-CONTAINING PROTEIN"/>
    <property type="match status" value="1"/>
</dbReference>
<dbReference type="EMBL" id="CH477232">
    <property type="protein sequence ID" value="EAT46810.1"/>
    <property type="molecule type" value="Genomic_DNA"/>
</dbReference>
<evidence type="ECO:0000313" key="10">
    <source>
        <dbReference type="EMBL" id="EAT46810.1"/>
    </source>
</evidence>
<feature type="binding site" evidence="6">
    <location>
        <position position="96"/>
    </location>
    <ligand>
        <name>Zn(2+)</name>
        <dbReference type="ChEBI" id="CHEBI:29105"/>
    </ligand>
</feature>
<feature type="compositionally biased region" description="Acidic residues" evidence="7">
    <location>
        <begin position="228"/>
        <end position="239"/>
    </location>
</feature>
<protein>
    <submittedName>
        <fullName evidence="10">AAEL002013-PA</fullName>
    </submittedName>
</protein>
<reference evidence="10" key="2">
    <citation type="journal article" date="2007" name="Science">
        <title>Genome sequence of Aedes aegypti, a major arbovirus vector.</title>
        <authorList>
            <person name="Nene V."/>
            <person name="Wortman J.R."/>
            <person name="Lawson D."/>
            <person name="Haas B."/>
            <person name="Kodira C."/>
            <person name="Tu Z.J."/>
            <person name="Loftus B."/>
            <person name="Xi Z."/>
            <person name="Megy K."/>
            <person name="Grabherr M."/>
            <person name="Ren Q."/>
            <person name="Zdobnov E.M."/>
            <person name="Lobo N.F."/>
            <person name="Campbell K.S."/>
            <person name="Brown S.E."/>
            <person name="Bonaldo M.F."/>
            <person name="Zhu J."/>
            <person name="Sinkins S.P."/>
            <person name="Hogenkamp D.G."/>
            <person name="Amedeo P."/>
            <person name="Arensburger P."/>
            <person name="Atkinson P.W."/>
            <person name="Bidwell S."/>
            <person name="Biedler J."/>
            <person name="Birney E."/>
            <person name="Bruggner R.V."/>
            <person name="Costas J."/>
            <person name="Coy M.R."/>
            <person name="Crabtree J."/>
            <person name="Crawford M."/>
            <person name="Debruyn B."/>
            <person name="Decaprio D."/>
            <person name="Eiglmeier K."/>
            <person name="Eisenstadt E."/>
            <person name="El-Dorry H."/>
            <person name="Gelbart W.M."/>
            <person name="Gomes S.L."/>
            <person name="Hammond M."/>
            <person name="Hannick L.I."/>
            <person name="Hogan J.R."/>
            <person name="Holmes M.H."/>
            <person name="Jaffe D."/>
            <person name="Johnston J.S."/>
            <person name="Kennedy R.C."/>
            <person name="Koo H."/>
            <person name="Kravitz S."/>
            <person name="Kriventseva E.V."/>
            <person name="Kulp D."/>
            <person name="Labutti K."/>
            <person name="Lee E."/>
            <person name="Li S."/>
            <person name="Lovin D.D."/>
            <person name="Mao C."/>
            <person name="Mauceli E."/>
            <person name="Menck C.F."/>
            <person name="Miller J.R."/>
            <person name="Montgomery P."/>
            <person name="Mori A."/>
            <person name="Nascimento A.L."/>
            <person name="Naveira H.F."/>
            <person name="Nusbaum C."/>
            <person name="O'leary S."/>
            <person name="Orvis J."/>
            <person name="Pertea M."/>
            <person name="Quesneville H."/>
            <person name="Reidenbach K.R."/>
            <person name="Rogers Y.H."/>
            <person name="Roth C.W."/>
            <person name="Schneider J.R."/>
            <person name="Schatz M."/>
            <person name="Shumway M."/>
            <person name="Stanke M."/>
            <person name="Stinson E.O."/>
            <person name="Tubio J.M."/>
            <person name="Vanzee J.P."/>
            <person name="Verjovski-Almeida S."/>
            <person name="Werner D."/>
            <person name="White O."/>
            <person name="Wyder S."/>
            <person name="Zeng Q."/>
            <person name="Zhao Q."/>
            <person name="Zhao Y."/>
            <person name="Hill C.A."/>
            <person name="Raikhel A.S."/>
            <person name="Soares M.B."/>
            <person name="Knudson D.L."/>
            <person name="Lee N.H."/>
            <person name="Galagan J."/>
            <person name="Salzberg S.L."/>
            <person name="Paulsen I.T."/>
            <person name="Dimopoulos G."/>
            <person name="Collins F.H."/>
            <person name="Birren B."/>
            <person name="Fraser-Liggett C.M."/>
            <person name="Severson D.W."/>
        </authorList>
    </citation>
    <scope>NUCLEOTIDE SEQUENCE [LARGE SCALE GENOMIC DNA]</scope>
    <source>
        <strain evidence="10">Liverpool</strain>
    </source>
</reference>
<dbReference type="PhylomeDB" id="Q17JN0"/>
<evidence type="ECO:0000256" key="6">
    <source>
        <dbReference type="PROSITE-ProRule" id="PRU01263"/>
    </source>
</evidence>
<dbReference type="FunFam" id="3.30.160.60:FF:002343">
    <property type="entry name" value="Zinc finger protein 33A"/>
    <property type="match status" value="1"/>
</dbReference>
<keyword evidence="3 5" id="KW-0863">Zinc-finger</keyword>
<evidence type="ECO:0000259" key="9">
    <source>
        <dbReference type="PROSITE" id="PS51915"/>
    </source>
</evidence>
<feature type="domain" description="C2H2-type" evidence="8">
    <location>
        <begin position="427"/>
        <end position="454"/>
    </location>
</feature>
<dbReference type="PANTHER" id="PTHR24379">
    <property type="entry name" value="KRAB AND ZINC FINGER DOMAIN-CONTAINING"/>
    <property type="match status" value="1"/>
</dbReference>
<feature type="domain" description="C2H2-type" evidence="8">
    <location>
        <begin position="455"/>
        <end position="483"/>
    </location>
</feature>
<evidence type="ECO:0000256" key="2">
    <source>
        <dbReference type="ARBA" id="ARBA00022737"/>
    </source>
</evidence>
<evidence type="ECO:0000259" key="8">
    <source>
        <dbReference type="PROSITE" id="PS50157"/>
    </source>
</evidence>
<evidence type="ECO:0000256" key="4">
    <source>
        <dbReference type="ARBA" id="ARBA00022833"/>
    </source>
</evidence>
<feature type="binding site" evidence="6">
    <location>
        <position position="51"/>
    </location>
    <ligand>
        <name>Zn(2+)</name>
        <dbReference type="ChEBI" id="CHEBI:29105"/>
    </ligand>
</feature>
<dbReference type="HOGENOM" id="CLU_017789_0_0_1"/>
<dbReference type="SUPFAM" id="SSF57716">
    <property type="entry name" value="Glucocorticoid receptor-like (DNA-binding domain)"/>
    <property type="match status" value="1"/>
</dbReference>
<feature type="domain" description="C2H2-type" evidence="8">
    <location>
        <begin position="399"/>
        <end position="426"/>
    </location>
</feature>
<feature type="domain" description="C2H2-type" evidence="8">
    <location>
        <begin position="611"/>
        <end position="638"/>
    </location>
</feature>
<dbReference type="GO" id="GO:0005634">
    <property type="term" value="C:nucleus"/>
    <property type="evidence" value="ECO:0007669"/>
    <property type="project" value="InterPro"/>
</dbReference>
<dbReference type="PROSITE" id="PS00028">
    <property type="entry name" value="ZINC_FINGER_C2H2_1"/>
    <property type="match status" value="8"/>
</dbReference>
<feature type="compositionally biased region" description="Basic and acidic residues" evidence="7">
    <location>
        <begin position="240"/>
        <end position="254"/>
    </location>
</feature>
<feature type="domain" description="C2H2-type" evidence="8">
    <location>
        <begin position="278"/>
        <end position="305"/>
    </location>
</feature>
<keyword evidence="1 6" id="KW-0479">Metal-binding</keyword>
<dbReference type="Gene3D" id="3.40.1800.20">
    <property type="match status" value="1"/>
</dbReference>
<dbReference type="OMA" id="DYACRHC"/>
<evidence type="ECO:0000256" key="7">
    <source>
        <dbReference type="SAM" id="MobiDB-lite"/>
    </source>
</evidence>
<evidence type="ECO:0000256" key="3">
    <source>
        <dbReference type="ARBA" id="ARBA00022771"/>
    </source>
</evidence>
<dbReference type="Gene3D" id="3.30.160.60">
    <property type="entry name" value="Classic Zinc Finger"/>
    <property type="match status" value="7"/>
</dbReference>
<dbReference type="PROSITE" id="PS50157">
    <property type="entry name" value="ZINC_FINGER_C2H2_2"/>
    <property type="match status" value="9"/>
</dbReference>
<feature type="region of interest" description="Disordered" evidence="7">
    <location>
        <begin position="215"/>
        <end position="254"/>
    </location>
</feature>
<organism evidence="10 11">
    <name type="scientific">Aedes aegypti</name>
    <name type="common">Yellowfever mosquito</name>
    <name type="synonym">Culex aegypti</name>
    <dbReference type="NCBI Taxonomy" id="7159"/>
    <lineage>
        <taxon>Eukaryota</taxon>
        <taxon>Metazoa</taxon>
        <taxon>Ecdysozoa</taxon>
        <taxon>Arthropoda</taxon>
        <taxon>Hexapoda</taxon>
        <taxon>Insecta</taxon>
        <taxon>Pterygota</taxon>
        <taxon>Neoptera</taxon>
        <taxon>Endopterygota</taxon>
        <taxon>Diptera</taxon>
        <taxon>Nematocera</taxon>
        <taxon>Culicoidea</taxon>
        <taxon>Culicidae</taxon>
        <taxon>Culicinae</taxon>
        <taxon>Aedini</taxon>
        <taxon>Aedes</taxon>
        <taxon>Stegomyia</taxon>
    </lineage>
</organism>
<keyword evidence="2" id="KW-0677">Repeat</keyword>
<dbReference type="SUPFAM" id="SSF57667">
    <property type="entry name" value="beta-beta-alpha zinc fingers"/>
    <property type="match status" value="5"/>
</dbReference>
<dbReference type="InterPro" id="IPR036236">
    <property type="entry name" value="Znf_C2H2_sf"/>
</dbReference>
<dbReference type="Proteomes" id="UP000682892">
    <property type="component" value="Unassembled WGS sequence"/>
</dbReference>
<sequence length="671" mass="78099">MRHVVLLLANPPNIKLEPEDPVDYPLPEEDVVATPLDIDIPTDSQRVNQFCRLCLRELPTLFPLASRVQNVMIPEMIAAVTGININMRDNLPKKVCIKCLVKLDYAYHIRQEYVENNKTLKILSKSKIIKLWECLTDYQRGVRAKTETRSEKLLRENKDIIRMRLIRKEEQLSKMTGEELANVDLPKTIPAGNTKESSEVIVDLEPTETLKENIEQEKQTSNTMESSEVWEIESEEEEGSNDRTETNEKETAEKSIPEGYRRILNFLVEVKETDVDPNKCYICQEQFADVTDLELHFPTHREMVPYSCKECKGTVIDPISISTVIMLHRHVKMHAGTTKCPECPYRCFQSASMYNHLKRYHLQDPNADCTCKTCGAKVKNKKSLENHMRMHKAVEEGRFTCSFCAKKFATSARLVRHERIHTNERPFACRYCSKGFTNKTSFQAHERSHTGVRGYRCEECGKSHRTRTELNMHLSTTHKIMKRPNDTNKEKYVTSETSLKCTVEGCDFETKNRSKYYQHKAGHTLNFHCPYCELRFPTKQRLESHEFVHTKLKRFCCELCGKSFRFRNSFVDHMANHNNIRAHTCGVCNLSFVRERNLKEHMKKHSDTLDYACRHCGKKFRYRADLSKHERTHPTETTLTKEEVDLVCSDDMDLIAEECDEEGILVEYLDE</sequence>
<dbReference type="FunFam" id="3.30.160.60:FF:000100">
    <property type="entry name" value="Zinc finger 45-like"/>
    <property type="match status" value="1"/>
</dbReference>